<comment type="caution">
    <text evidence="2">The sequence shown here is derived from an EMBL/GenBank/DDBJ whole genome shotgun (WGS) entry which is preliminary data.</text>
</comment>
<evidence type="ECO:0000256" key="1">
    <source>
        <dbReference type="SAM" id="MobiDB-lite"/>
    </source>
</evidence>
<dbReference type="EMBL" id="LWDG02000931">
    <property type="protein sequence ID" value="KAE8261718.1"/>
    <property type="molecule type" value="Genomic_DNA"/>
</dbReference>
<evidence type="ECO:0000313" key="2">
    <source>
        <dbReference type="EMBL" id="KAE8261718.1"/>
    </source>
</evidence>
<protein>
    <submittedName>
        <fullName evidence="2">Uncharacterized protein</fullName>
    </submittedName>
</protein>
<dbReference type="AlphaFoldDB" id="A0A8X7N0G6"/>
<evidence type="ECO:0000313" key="3">
    <source>
        <dbReference type="Proteomes" id="UP000078113"/>
    </source>
</evidence>
<reference evidence="2" key="1">
    <citation type="submission" date="2016-04" db="EMBL/GenBank/DDBJ databases">
        <authorList>
            <person name="Nguyen H.D."/>
            <person name="Samba Siva P."/>
            <person name="Cullis J."/>
            <person name="Levesque C.A."/>
            <person name="Hambleton S."/>
        </authorList>
    </citation>
    <scope>NUCLEOTIDE SEQUENCE</scope>
    <source>
        <strain evidence="2">DAOMC 236422</strain>
    </source>
</reference>
<keyword evidence="3" id="KW-1185">Reference proteome</keyword>
<sequence>MQGPAVFRPERNLQDPRAESARPAGDPLAFQLLRNDAYSTHNPLAYRQDALRSASIEQFVEASKEDASLPDVIHFQLSPQEFMDALTGKRPYTWVDLRDCPLDADLSEVAPSLNAAFRAAFAWPEQVYFPVRGESSRLAPVISWRDANAKLYASSATVEYITTQAHVGEA</sequence>
<name>A0A8X7N0G6_9BASI</name>
<feature type="compositionally biased region" description="Basic and acidic residues" evidence="1">
    <location>
        <begin position="8"/>
        <end position="20"/>
    </location>
</feature>
<proteinExistence type="predicted"/>
<dbReference type="Proteomes" id="UP000078113">
    <property type="component" value="Unassembled WGS sequence"/>
</dbReference>
<feature type="region of interest" description="Disordered" evidence="1">
    <location>
        <begin position="1"/>
        <end position="25"/>
    </location>
</feature>
<gene>
    <name evidence="2" type="ORF">A4X09_0g7614</name>
</gene>
<reference evidence="2" key="2">
    <citation type="journal article" date="2019" name="IMA Fungus">
        <title>Genome sequencing and comparison of five Tilletia species to identify candidate genes for the detection of regulated species infecting wheat.</title>
        <authorList>
            <person name="Nguyen H.D.T."/>
            <person name="Sultana T."/>
            <person name="Kesanakurti P."/>
            <person name="Hambleton S."/>
        </authorList>
    </citation>
    <scope>NUCLEOTIDE SEQUENCE</scope>
    <source>
        <strain evidence="2">DAOMC 236422</strain>
    </source>
</reference>
<organism evidence="2 3">
    <name type="scientific">Tilletia walkeri</name>
    <dbReference type="NCBI Taxonomy" id="117179"/>
    <lineage>
        <taxon>Eukaryota</taxon>
        <taxon>Fungi</taxon>
        <taxon>Dikarya</taxon>
        <taxon>Basidiomycota</taxon>
        <taxon>Ustilaginomycotina</taxon>
        <taxon>Exobasidiomycetes</taxon>
        <taxon>Tilletiales</taxon>
        <taxon>Tilletiaceae</taxon>
        <taxon>Tilletia</taxon>
    </lineage>
</organism>
<accession>A0A8X7N0G6</accession>